<feature type="region of interest" description="Disordered" evidence="1">
    <location>
        <begin position="105"/>
        <end position="585"/>
    </location>
</feature>
<feature type="compositionally biased region" description="Basic and acidic residues" evidence="1">
    <location>
        <begin position="563"/>
        <end position="584"/>
    </location>
</feature>
<feature type="compositionally biased region" description="Low complexity" evidence="1">
    <location>
        <begin position="631"/>
        <end position="658"/>
    </location>
</feature>
<gene>
    <name evidence="2" type="ORF">KUTeg_006094</name>
</gene>
<feature type="compositionally biased region" description="Basic and acidic residues" evidence="1">
    <location>
        <begin position="1"/>
        <end position="11"/>
    </location>
</feature>
<sequence length="1164" mass="136469">MELEEPRNSKTEEEDLRDQTGRSSKSLVHDRSFDEQRRSESVKDNREESDNESVKKENLLHPELSDGTPRNVTPRHERFSAGRINTRASASSVYAVANPAVLVAQGDTPTQQNVQFTPRVDTANKKQNQDIKTQSEDENLGYGSVETPSSRKSAGKAVSFGDINDSDLNRGSPSDGEITPTNWDTPRKTDIQERVPTPHPSSPQKSPVKFQEEFNSNSLENSPVISPEPVDTYNNRGVNSASSQKRSSRIPSGRESSKLKSEKSVSSLPTVKRVYIDSPTFTKEEENEYRFVESRLETGNEDLENTFRELENSSAKRKRNSAKRRNSSAKRKGSSGHRNRRDKMDDSYGAQQEYQQRGGNQDNRYDDQRDNRDGNYGDRYERREESRDNDQYDRRSNPSRDNDQYDRRSNPPRDNDQYDRRSNPPRDDDQYDRRSNPPRDNDQYDRQSNPRRDNDQYDRQSNPRRDNDARENNKDRRQSDNRYEDRRHKDDRYDDRDRYSDERYRNRDRYEDRNEQMDDSSHGQYRQQERGGYDRRREDDEATPTENYRRVQRYNTNMDEDLEREREYQDDLQHRISSQSKKDSQIVIPKLPLHVESEDYVQDSLDYDSGANNNWGNPPQNPYGGQDERYNQQQAYHHRQQQYINQQQQQQQQQQNYQPRQRGVQEFVDQLDTARIEFIDPSKAKYDYVENNKVDYGRPHDKNYKTIVQKRKEAEEKLEKIFISPKTKSKQQRQLNKGNDNQYFSPLADFHNEHQMSSAEEMWAQRSAALSKKKSKTASGTIQKKQGLQKYPSDSGLFRVPGQSNGVRMYGTPTRNHFLEPLGQRPQPPQNDAFNREPPSPPQFQPQQSRSPPFKKPLELKPITQQIVTEDGQRISVDINLKVVSPPPPHSQIGGPPQIEATVIPRREISPERHRTGQQYPLPYFRNEQSQAELMTTYNQYEDPQPLPPAGFQQQQQPPPPQYGSDVNMENNQSHYQEGYYGYDNNENIPPPRQKVDGQPQFNDADYAHPNYNPYNTIPPIGEALDSDQAPEQFDENGYAAIYKRDKEKDPNEQPWYQVYTIKDYRRMVKELEKRYKQIDYARMVMEKNRQEYGDRKPPPFPKPKEQHKEETKRRNALSPINKRKSPVQKVPQQTIDVIDLKKLQQRHEQDKQNVASIKQKIEA</sequence>
<keyword evidence="3" id="KW-1185">Reference proteome</keyword>
<evidence type="ECO:0000313" key="2">
    <source>
        <dbReference type="EMBL" id="KAJ8316080.1"/>
    </source>
</evidence>
<feature type="compositionally biased region" description="Basic and acidic residues" evidence="1">
    <location>
        <begin position="363"/>
        <end position="539"/>
    </location>
</feature>
<feature type="region of interest" description="Disordered" evidence="1">
    <location>
        <begin position="1"/>
        <end position="84"/>
    </location>
</feature>
<feature type="compositionally biased region" description="Polar residues" evidence="1">
    <location>
        <begin position="732"/>
        <end position="744"/>
    </location>
</feature>
<feature type="compositionally biased region" description="Basic and acidic residues" evidence="1">
    <location>
        <begin position="1090"/>
        <end position="1114"/>
    </location>
</feature>
<feature type="compositionally biased region" description="Polar residues" evidence="1">
    <location>
        <begin position="232"/>
        <end position="245"/>
    </location>
</feature>
<evidence type="ECO:0000313" key="3">
    <source>
        <dbReference type="Proteomes" id="UP001217089"/>
    </source>
</evidence>
<feature type="region of interest" description="Disordered" evidence="1">
    <location>
        <begin position="725"/>
        <end position="744"/>
    </location>
</feature>
<reference evidence="2 3" key="1">
    <citation type="submission" date="2022-12" db="EMBL/GenBank/DDBJ databases">
        <title>Chromosome-level genome of Tegillarca granosa.</title>
        <authorList>
            <person name="Kim J."/>
        </authorList>
    </citation>
    <scope>NUCLEOTIDE SEQUENCE [LARGE SCALE GENOMIC DNA]</scope>
    <source>
        <strain evidence="2">Teg-2019</strain>
        <tissue evidence="2">Adductor muscle</tissue>
    </source>
</reference>
<feature type="region of interest" description="Disordered" evidence="1">
    <location>
        <begin position="604"/>
        <end position="662"/>
    </location>
</feature>
<feature type="region of interest" description="Disordered" evidence="1">
    <location>
        <begin position="757"/>
        <end position="857"/>
    </location>
</feature>
<organism evidence="2 3">
    <name type="scientific">Tegillarca granosa</name>
    <name type="common">Malaysian cockle</name>
    <name type="synonym">Anadara granosa</name>
    <dbReference type="NCBI Taxonomy" id="220873"/>
    <lineage>
        <taxon>Eukaryota</taxon>
        <taxon>Metazoa</taxon>
        <taxon>Spiralia</taxon>
        <taxon>Lophotrochozoa</taxon>
        <taxon>Mollusca</taxon>
        <taxon>Bivalvia</taxon>
        <taxon>Autobranchia</taxon>
        <taxon>Pteriomorphia</taxon>
        <taxon>Arcoida</taxon>
        <taxon>Arcoidea</taxon>
        <taxon>Arcidae</taxon>
        <taxon>Tegillarca</taxon>
    </lineage>
</organism>
<dbReference type="EMBL" id="JARBDR010000328">
    <property type="protein sequence ID" value="KAJ8316080.1"/>
    <property type="molecule type" value="Genomic_DNA"/>
</dbReference>
<protein>
    <submittedName>
        <fullName evidence="2">Uncharacterized protein</fullName>
    </submittedName>
</protein>
<feature type="compositionally biased region" description="Basic residues" evidence="1">
    <location>
        <begin position="315"/>
        <end position="341"/>
    </location>
</feature>
<feature type="compositionally biased region" description="Polar residues" evidence="1">
    <location>
        <begin position="349"/>
        <end position="358"/>
    </location>
</feature>
<dbReference type="Proteomes" id="UP001217089">
    <property type="component" value="Unassembled WGS sequence"/>
</dbReference>
<proteinExistence type="predicted"/>
<feature type="compositionally biased region" description="Basic and acidic residues" evidence="1">
    <location>
        <begin position="282"/>
        <end position="298"/>
    </location>
</feature>
<feature type="region of interest" description="Disordered" evidence="1">
    <location>
        <begin position="940"/>
        <end position="970"/>
    </location>
</feature>
<feature type="compositionally biased region" description="Basic and acidic residues" evidence="1">
    <location>
        <begin position="1139"/>
        <end position="1152"/>
    </location>
</feature>
<feature type="compositionally biased region" description="Basic and acidic residues" evidence="1">
    <location>
        <begin position="27"/>
        <end position="64"/>
    </location>
</feature>
<feature type="compositionally biased region" description="Polar residues" evidence="1">
    <location>
        <begin position="213"/>
        <end position="224"/>
    </location>
</feature>
<name>A0ABQ9FK78_TEGGR</name>
<feature type="region of interest" description="Disordered" evidence="1">
    <location>
        <begin position="1090"/>
        <end position="1164"/>
    </location>
</feature>
<feature type="compositionally biased region" description="Basic and acidic residues" evidence="1">
    <location>
        <begin position="122"/>
        <end position="135"/>
    </location>
</feature>
<comment type="caution">
    <text evidence="2">The sequence shown here is derived from an EMBL/GenBank/DDBJ whole genome shotgun (WGS) entry which is preliminary data.</text>
</comment>
<evidence type="ECO:0000256" key="1">
    <source>
        <dbReference type="SAM" id="MobiDB-lite"/>
    </source>
</evidence>
<feature type="compositionally biased region" description="Polar residues" evidence="1">
    <location>
        <begin position="107"/>
        <end position="116"/>
    </location>
</feature>
<accession>A0ABQ9FK78</accession>